<dbReference type="InterPro" id="IPR003673">
    <property type="entry name" value="CoA-Trfase_fam_III"/>
</dbReference>
<dbReference type="Proteomes" id="UP000580517">
    <property type="component" value="Unassembled WGS sequence"/>
</dbReference>
<dbReference type="Gene3D" id="3.30.1540.10">
    <property type="entry name" value="formyl-coa transferase, domain 3"/>
    <property type="match status" value="1"/>
</dbReference>
<dbReference type="OrthoDB" id="5294844at2"/>
<name>A0A853F689_9BURK</name>
<dbReference type="AlphaFoldDB" id="A0A853F689"/>
<gene>
    <name evidence="2" type="ORF">H0A68_01220</name>
</gene>
<reference evidence="2 3" key="1">
    <citation type="submission" date="2020-07" db="EMBL/GenBank/DDBJ databases">
        <title>Taxonomic revisions and descriptions of new bacterial species based on genomic comparisons in the high-G+C-content subgroup of the family Alcaligenaceae.</title>
        <authorList>
            <person name="Szabo A."/>
            <person name="Felfoldi T."/>
        </authorList>
    </citation>
    <scope>NUCLEOTIDE SEQUENCE [LARGE SCALE GENOMIC DNA]</scope>
    <source>
        <strain evidence="2 3">DSM 25264</strain>
    </source>
</reference>
<dbReference type="Pfam" id="PF02515">
    <property type="entry name" value="CoA_transf_3"/>
    <property type="match status" value="1"/>
</dbReference>
<evidence type="ECO:0000313" key="2">
    <source>
        <dbReference type="EMBL" id="NYT35477.1"/>
    </source>
</evidence>
<dbReference type="InterPro" id="IPR023606">
    <property type="entry name" value="CoA-Trfase_III_dom_1_sf"/>
</dbReference>
<evidence type="ECO:0000313" key="3">
    <source>
        <dbReference type="Proteomes" id="UP000580517"/>
    </source>
</evidence>
<dbReference type="InterPro" id="IPR044855">
    <property type="entry name" value="CoA-Trfase_III_dom3_sf"/>
</dbReference>
<organism evidence="2 3">
    <name type="scientific">Allopusillimonas soli</name>
    <dbReference type="NCBI Taxonomy" id="659016"/>
    <lineage>
        <taxon>Bacteria</taxon>
        <taxon>Pseudomonadati</taxon>
        <taxon>Pseudomonadota</taxon>
        <taxon>Betaproteobacteria</taxon>
        <taxon>Burkholderiales</taxon>
        <taxon>Alcaligenaceae</taxon>
        <taxon>Allopusillimonas</taxon>
    </lineage>
</organism>
<comment type="caution">
    <text evidence="2">The sequence shown here is derived from an EMBL/GenBank/DDBJ whole genome shotgun (WGS) entry which is preliminary data.</text>
</comment>
<dbReference type="InterPro" id="IPR050483">
    <property type="entry name" value="CoA-transferase_III_domain"/>
</dbReference>
<dbReference type="PANTHER" id="PTHR48207">
    <property type="entry name" value="SUCCINATE--HYDROXYMETHYLGLUTARATE COA-TRANSFERASE"/>
    <property type="match status" value="1"/>
</dbReference>
<dbReference type="SUPFAM" id="SSF89796">
    <property type="entry name" value="CoA-transferase family III (CaiB/BaiF)"/>
    <property type="match status" value="1"/>
</dbReference>
<keyword evidence="1 2" id="KW-0808">Transferase</keyword>
<evidence type="ECO:0000256" key="1">
    <source>
        <dbReference type="ARBA" id="ARBA00022679"/>
    </source>
</evidence>
<dbReference type="RefSeq" id="WP_129967352.1">
    <property type="nucleotide sequence ID" value="NZ_JACCEW010000001.1"/>
</dbReference>
<dbReference type="EMBL" id="JACCEW010000001">
    <property type="protein sequence ID" value="NYT35477.1"/>
    <property type="molecule type" value="Genomic_DNA"/>
</dbReference>
<dbReference type="Gene3D" id="3.40.50.10540">
    <property type="entry name" value="Crotonobetainyl-coa:carnitine coa-transferase, domain 1"/>
    <property type="match status" value="1"/>
</dbReference>
<dbReference type="PANTHER" id="PTHR48207:SF4">
    <property type="entry name" value="BLL6097 PROTEIN"/>
    <property type="match status" value="1"/>
</dbReference>
<keyword evidence="3" id="KW-1185">Reference proteome</keyword>
<proteinExistence type="predicted"/>
<dbReference type="GO" id="GO:0008410">
    <property type="term" value="F:CoA-transferase activity"/>
    <property type="evidence" value="ECO:0007669"/>
    <property type="project" value="TreeGrafter"/>
</dbReference>
<sequence>MQSFLPFSGLRILDVSQGIAGPYCTQMLWQQGAEVIKVEPPGGDWGRHVGVMEGGQSALSISYNAGKRSLCLDARTEQGRAVLRRLAGSADVIVQNFRPGVADRLGIGYEALSALRPDLIYVSISGYGEDGPYAQAPGSDSVMQADSGLMFANQDEEGRPRRMGMLMADIATALYAAQQTSAALYRRAITNAGAHVRLSLLEACAVLQRQDILAFHRQGGREAGAVSAPNAVFDTADGRISVLALNNDQFARLCKALGRNEWLEDARFAGNAVRMQHKEYLHGEIARLLRTADTETWQARFKAHDVLHAPVRDYTQLADHPQAKHLGLLQTVIQPEWGGVPIAAFQGAGMRPLQGAPALGAHSREILQEAGLAANEIDRLMDAGVVRQAFSHQEA</sequence>
<protein>
    <submittedName>
        <fullName evidence="2">CoA transferase</fullName>
    </submittedName>
</protein>
<accession>A0A853F689</accession>